<protein>
    <submittedName>
        <fullName evidence="1">Four helix bundle protein</fullName>
    </submittedName>
</protein>
<accession>A0A1G8HXT9</accession>
<dbReference type="PIRSF" id="PIRSF035652">
    <property type="entry name" value="CHP02436"/>
    <property type="match status" value="1"/>
</dbReference>
<dbReference type="SUPFAM" id="SSF158446">
    <property type="entry name" value="IVS-encoded protein-like"/>
    <property type="match status" value="1"/>
</dbReference>
<dbReference type="Gene3D" id="1.20.1440.60">
    <property type="entry name" value="23S rRNA-intervening sequence"/>
    <property type="match status" value="1"/>
</dbReference>
<dbReference type="Pfam" id="PF05635">
    <property type="entry name" value="23S_rRNA_IVP"/>
    <property type="match status" value="1"/>
</dbReference>
<dbReference type="PANTHER" id="PTHR38471">
    <property type="entry name" value="FOUR HELIX BUNDLE PROTEIN"/>
    <property type="match status" value="1"/>
</dbReference>
<dbReference type="InterPro" id="IPR036583">
    <property type="entry name" value="23S_rRNA_IVS_sf"/>
</dbReference>
<keyword evidence="2" id="KW-1185">Reference proteome</keyword>
<dbReference type="RefSeq" id="WP_091259183.1">
    <property type="nucleotide sequence ID" value="NZ_FNDB01000023.1"/>
</dbReference>
<dbReference type="OrthoDB" id="285993at2"/>
<dbReference type="STRING" id="178355.SAMN04488062_12336"/>
<dbReference type="InterPro" id="IPR012657">
    <property type="entry name" value="23S_rRNA-intervening_sequence"/>
</dbReference>
<organism evidence="1 2">
    <name type="scientific">Flavobacterium omnivorum</name>
    <dbReference type="NCBI Taxonomy" id="178355"/>
    <lineage>
        <taxon>Bacteria</taxon>
        <taxon>Pseudomonadati</taxon>
        <taxon>Bacteroidota</taxon>
        <taxon>Flavobacteriia</taxon>
        <taxon>Flavobacteriales</taxon>
        <taxon>Flavobacteriaceae</taxon>
        <taxon>Flavobacterium</taxon>
    </lineage>
</organism>
<reference evidence="2" key="1">
    <citation type="submission" date="2016-10" db="EMBL/GenBank/DDBJ databases">
        <authorList>
            <person name="Varghese N."/>
            <person name="Submissions S."/>
        </authorList>
    </citation>
    <scope>NUCLEOTIDE SEQUENCE [LARGE SCALE GENOMIC DNA]</scope>
    <source>
        <strain evidence="2">CGMCC 1.2747</strain>
    </source>
</reference>
<evidence type="ECO:0000313" key="2">
    <source>
        <dbReference type="Proteomes" id="UP000199274"/>
    </source>
</evidence>
<dbReference type="NCBIfam" id="TIGR02436">
    <property type="entry name" value="four helix bundle protein"/>
    <property type="match status" value="1"/>
</dbReference>
<name>A0A1G8HXT9_9FLAO</name>
<dbReference type="AlphaFoldDB" id="A0A1G8HXT9"/>
<dbReference type="Proteomes" id="UP000199274">
    <property type="component" value="Unassembled WGS sequence"/>
</dbReference>
<dbReference type="PANTHER" id="PTHR38471:SF2">
    <property type="entry name" value="FOUR HELIX BUNDLE PROTEIN"/>
    <property type="match status" value="1"/>
</dbReference>
<proteinExistence type="predicted"/>
<gene>
    <name evidence="1" type="ORF">SAMN04488062_12336</name>
</gene>
<evidence type="ECO:0000313" key="1">
    <source>
        <dbReference type="EMBL" id="SDI11331.1"/>
    </source>
</evidence>
<dbReference type="EMBL" id="FNDB01000023">
    <property type="protein sequence ID" value="SDI11331.1"/>
    <property type="molecule type" value="Genomic_DNA"/>
</dbReference>
<sequence length="120" mass="14090">MKNDNLIHIKSKKFAIRIINTFKYLQTEKKEFVLSKQMLRSGTAIGALIKESEFAQSRKDFLNKLYIALKEANETQYWIELLFETEYVTKTEFDSLSTDCIEILKLLVAITKKMKESLEK</sequence>